<feature type="region of interest" description="Disordered" evidence="1">
    <location>
        <begin position="118"/>
        <end position="156"/>
    </location>
</feature>
<evidence type="ECO:0000256" key="1">
    <source>
        <dbReference type="SAM" id="MobiDB-lite"/>
    </source>
</evidence>
<reference evidence="2 3" key="1">
    <citation type="submission" date="2010-05" db="EMBL/GenBank/DDBJ databases">
        <title>The Genome Sequence of Thecamonas trahens ATCC 50062.</title>
        <authorList>
            <consortium name="The Broad Institute Genome Sequencing Platform"/>
            <person name="Russ C."/>
            <person name="Cuomo C."/>
            <person name="Shea T."/>
            <person name="Young S.K."/>
            <person name="Zeng Q."/>
            <person name="Koehrsen M."/>
            <person name="Haas B."/>
            <person name="Borodovsky M."/>
            <person name="Guigo R."/>
            <person name="Alvarado L."/>
            <person name="Berlin A."/>
            <person name="Bochicchio J."/>
            <person name="Borenstein D."/>
            <person name="Chapman S."/>
            <person name="Chen Z."/>
            <person name="Freedman E."/>
            <person name="Gellesch M."/>
            <person name="Goldberg J."/>
            <person name="Griggs A."/>
            <person name="Gujja S."/>
            <person name="Heilman E."/>
            <person name="Heiman D."/>
            <person name="Hepburn T."/>
            <person name="Howarth C."/>
            <person name="Jen D."/>
            <person name="Larson L."/>
            <person name="Mehta T."/>
            <person name="Park D."/>
            <person name="Pearson M."/>
            <person name="Roberts A."/>
            <person name="Saif S."/>
            <person name="Shenoy N."/>
            <person name="Sisk P."/>
            <person name="Stolte C."/>
            <person name="Sykes S."/>
            <person name="Thomson T."/>
            <person name="Walk T."/>
            <person name="White J."/>
            <person name="Yandava C."/>
            <person name="Burger G."/>
            <person name="Gray M.W."/>
            <person name="Holland P.W.H."/>
            <person name="King N."/>
            <person name="Lang F.B.F."/>
            <person name="Roger A.J."/>
            <person name="Ruiz-Trillo I."/>
            <person name="Lander E."/>
            <person name="Nusbaum C."/>
        </authorList>
    </citation>
    <scope>NUCLEOTIDE SEQUENCE [LARGE SCALE GENOMIC DNA]</scope>
    <source>
        <strain evidence="2 3">ATCC 50062</strain>
    </source>
</reference>
<dbReference type="Proteomes" id="UP000054408">
    <property type="component" value="Unassembled WGS sequence"/>
</dbReference>
<dbReference type="GeneID" id="25560682"/>
<gene>
    <name evidence="2" type="ORF">AMSG_00906</name>
</gene>
<accession>A0A0L0DIB4</accession>
<keyword evidence="3" id="KW-1185">Reference proteome</keyword>
<evidence type="ECO:0000313" key="3">
    <source>
        <dbReference type="Proteomes" id="UP000054408"/>
    </source>
</evidence>
<organism evidence="2 3">
    <name type="scientific">Thecamonas trahens ATCC 50062</name>
    <dbReference type="NCBI Taxonomy" id="461836"/>
    <lineage>
        <taxon>Eukaryota</taxon>
        <taxon>Apusozoa</taxon>
        <taxon>Apusomonadida</taxon>
        <taxon>Apusomonadidae</taxon>
        <taxon>Thecamonas</taxon>
    </lineage>
</organism>
<dbReference type="RefSeq" id="XP_013762084.1">
    <property type="nucleotide sequence ID" value="XM_013906630.1"/>
</dbReference>
<dbReference type="AlphaFoldDB" id="A0A0L0DIB4"/>
<feature type="compositionally biased region" description="Basic residues" evidence="1">
    <location>
        <begin position="121"/>
        <end position="130"/>
    </location>
</feature>
<protein>
    <submittedName>
        <fullName evidence="2">Uncharacterized protein</fullName>
    </submittedName>
</protein>
<sequence>MFSLASREVRTPKRVSRGSARSAALDVLCTAIAALGERKGSFLADMVVWLAANGPDMPSEVWSPLRRLAEAELLQVMRAAARSAHSRGFVLRTRSRYRLTRLGMAYVRKIAITQLPERTRAKIRRPRSRKSSTPALPTPTEKSEPAERTSLSPELDEVCSMLQGAF</sequence>
<evidence type="ECO:0000313" key="2">
    <source>
        <dbReference type="EMBL" id="KNC52079.1"/>
    </source>
</evidence>
<name>A0A0L0DIB4_THETB</name>
<dbReference type="EMBL" id="GL349436">
    <property type="protein sequence ID" value="KNC52079.1"/>
    <property type="molecule type" value="Genomic_DNA"/>
</dbReference>
<proteinExistence type="predicted"/>